<dbReference type="OrthoDB" id="796687at2"/>
<proteinExistence type="predicted"/>
<evidence type="ECO:0000256" key="1">
    <source>
        <dbReference type="SAM" id="Phobius"/>
    </source>
</evidence>
<name>A0A5C1I7J8_9SPHI</name>
<keyword evidence="3" id="KW-1185">Reference proteome</keyword>
<organism evidence="2 3">
    <name type="scientific">Mucilaginibacter rubeus</name>
    <dbReference type="NCBI Taxonomy" id="2027860"/>
    <lineage>
        <taxon>Bacteria</taxon>
        <taxon>Pseudomonadati</taxon>
        <taxon>Bacteroidota</taxon>
        <taxon>Sphingobacteriia</taxon>
        <taxon>Sphingobacteriales</taxon>
        <taxon>Sphingobacteriaceae</taxon>
        <taxon>Mucilaginibacter</taxon>
    </lineage>
</organism>
<keyword evidence="1" id="KW-0472">Membrane</keyword>
<evidence type="ECO:0000313" key="3">
    <source>
        <dbReference type="Proteomes" id="UP000251402"/>
    </source>
</evidence>
<keyword evidence="1" id="KW-1133">Transmembrane helix</keyword>
<evidence type="ECO:0000313" key="2">
    <source>
        <dbReference type="EMBL" id="QEM13903.1"/>
    </source>
</evidence>
<dbReference type="AlphaFoldDB" id="A0A5C1I7J8"/>
<keyword evidence="1" id="KW-0812">Transmembrane</keyword>
<feature type="transmembrane region" description="Helical" evidence="1">
    <location>
        <begin position="6"/>
        <end position="24"/>
    </location>
</feature>
<dbReference type="EMBL" id="CP043450">
    <property type="protein sequence ID" value="QEM13903.1"/>
    <property type="molecule type" value="Genomic_DNA"/>
</dbReference>
<dbReference type="Proteomes" id="UP000251402">
    <property type="component" value="Chromosome"/>
</dbReference>
<accession>A0A5C1I7J8</accession>
<protein>
    <submittedName>
        <fullName evidence="2">Uncharacterized protein</fullName>
    </submittedName>
</protein>
<sequence length="125" mass="15015">MNKIQVLLLCFVLFFVALFSYIYYEASRFDDNQISAYTHANHYKIKSVRNDHFQWYAHIMVDKSEGEQIFKLYPFEHKYYSQFTTFIQNRAGSWYYRIPKKGDLYAVIALSTDKQSVEIYELMGD</sequence>
<dbReference type="RefSeq" id="WP_112570690.1">
    <property type="nucleotide sequence ID" value="NZ_CP043450.1"/>
</dbReference>
<gene>
    <name evidence="2" type="ORF">DEO27_029100</name>
</gene>
<dbReference type="KEGG" id="mrub:DEO27_029100"/>
<reference evidence="2" key="1">
    <citation type="submission" date="2019-08" db="EMBL/GenBank/DDBJ databases">
        <title>Comparative genome analysis confer to the adaptation heavy metal polluted environment.</title>
        <authorList>
            <person name="Li Y."/>
        </authorList>
    </citation>
    <scope>NUCLEOTIDE SEQUENCE [LARGE SCALE GENOMIC DNA]</scope>
    <source>
        <strain evidence="2">P1</strain>
    </source>
</reference>